<evidence type="ECO:0000256" key="1">
    <source>
        <dbReference type="ARBA" id="ARBA00012493"/>
    </source>
</evidence>
<dbReference type="PANTHER" id="PTHR24559:SF444">
    <property type="entry name" value="REVERSE TRANSCRIPTASE DOMAIN-CONTAINING PROTEIN"/>
    <property type="match status" value="1"/>
</dbReference>
<dbReference type="Gene3D" id="3.10.10.10">
    <property type="entry name" value="HIV Type 1 Reverse Transcriptase, subunit A, domain 1"/>
    <property type="match status" value="1"/>
</dbReference>
<gene>
    <name evidence="10" type="ORF">Tci_058233</name>
</gene>
<dbReference type="EMBL" id="BKCJ010009283">
    <property type="protein sequence ID" value="GEU86255.1"/>
    <property type="molecule type" value="Genomic_DNA"/>
</dbReference>
<evidence type="ECO:0000259" key="9">
    <source>
        <dbReference type="Pfam" id="PF17917"/>
    </source>
</evidence>
<dbReference type="GO" id="GO:0004519">
    <property type="term" value="F:endonuclease activity"/>
    <property type="evidence" value="ECO:0007669"/>
    <property type="project" value="UniProtKB-KW"/>
</dbReference>
<dbReference type="Pfam" id="PF00078">
    <property type="entry name" value="RVT_1"/>
    <property type="match status" value="1"/>
</dbReference>
<evidence type="ECO:0000256" key="6">
    <source>
        <dbReference type="ARBA" id="ARBA00022801"/>
    </source>
</evidence>
<evidence type="ECO:0000256" key="3">
    <source>
        <dbReference type="ARBA" id="ARBA00022695"/>
    </source>
</evidence>
<evidence type="ECO:0000256" key="4">
    <source>
        <dbReference type="ARBA" id="ARBA00022722"/>
    </source>
</evidence>
<dbReference type="Pfam" id="PF17917">
    <property type="entry name" value="RT_RNaseH"/>
    <property type="match status" value="1"/>
</dbReference>
<dbReference type="InterPro" id="IPR021109">
    <property type="entry name" value="Peptidase_aspartic_dom_sf"/>
</dbReference>
<dbReference type="InterPro" id="IPR053134">
    <property type="entry name" value="RNA-dir_DNA_polymerase"/>
</dbReference>
<dbReference type="InterPro" id="IPR000477">
    <property type="entry name" value="RT_dom"/>
</dbReference>
<accession>A0A6L2NNU0</accession>
<keyword evidence="4" id="KW-0540">Nuclease</keyword>
<name>A0A6L2NNU0_TANCI</name>
<dbReference type="AlphaFoldDB" id="A0A6L2NNU0"/>
<evidence type="ECO:0000256" key="2">
    <source>
        <dbReference type="ARBA" id="ARBA00022679"/>
    </source>
</evidence>
<dbReference type="EC" id="2.7.7.49" evidence="1"/>
<dbReference type="PANTHER" id="PTHR24559">
    <property type="entry name" value="TRANSPOSON TY3-I GAG-POL POLYPROTEIN"/>
    <property type="match status" value="1"/>
</dbReference>
<dbReference type="GO" id="GO:0003964">
    <property type="term" value="F:RNA-directed DNA polymerase activity"/>
    <property type="evidence" value="ECO:0007669"/>
    <property type="project" value="UniProtKB-KW"/>
</dbReference>
<organism evidence="10">
    <name type="scientific">Tanacetum cinerariifolium</name>
    <name type="common">Dalmatian daisy</name>
    <name type="synonym">Chrysanthemum cinerariifolium</name>
    <dbReference type="NCBI Taxonomy" id="118510"/>
    <lineage>
        <taxon>Eukaryota</taxon>
        <taxon>Viridiplantae</taxon>
        <taxon>Streptophyta</taxon>
        <taxon>Embryophyta</taxon>
        <taxon>Tracheophyta</taxon>
        <taxon>Spermatophyta</taxon>
        <taxon>Magnoliopsida</taxon>
        <taxon>eudicotyledons</taxon>
        <taxon>Gunneridae</taxon>
        <taxon>Pentapetalae</taxon>
        <taxon>asterids</taxon>
        <taxon>campanulids</taxon>
        <taxon>Asterales</taxon>
        <taxon>Asteraceae</taxon>
        <taxon>Asteroideae</taxon>
        <taxon>Anthemideae</taxon>
        <taxon>Anthemidinae</taxon>
        <taxon>Tanacetum</taxon>
    </lineage>
</organism>
<proteinExistence type="predicted"/>
<keyword evidence="7 10" id="KW-0695">RNA-directed DNA polymerase</keyword>
<dbReference type="Gene3D" id="3.30.70.270">
    <property type="match status" value="1"/>
</dbReference>
<dbReference type="InterPro" id="IPR041373">
    <property type="entry name" value="RT_RNaseH"/>
</dbReference>
<keyword evidence="2" id="KW-0808">Transferase</keyword>
<evidence type="ECO:0000313" key="10">
    <source>
        <dbReference type="EMBL" id="GEU86255.1"/>
    </source>
</evidence>
<evidence type="ECO:0000256" key="7">
    <source>
        <dbReference type="ARBA" id="ARBA00022918"/>
    </source>
</evidence>
<comment type="caution">
    <text evidence="10">The sequence shown here is derived from an EMBL/GenBank/DDBJ whole genome shotgun (WGS) entry which is preliminary data.</text>
</comment>
<keyword evidence="5" id="KW-0255">Endonuclease</keyword>
<dbReference type="GO" id="GO:0016787">
    <property type="term" value="F:hydrolase activity"/>
    <property type="evidence" value="ECO:0007669"/>
    <property type="project" value="UniProtKB-KW"/>
</dbReference>
<dbReference type="CDD" id="cd01647">
    <property type="entry name" value="RT_LTR"/>
    <property type="match status" value="1"/>
</dbReference>
<dbReference type="InterPro" id="IPR043128">
    <property type="entry name" value="Rev_trsase/Diguanyl_cyclase"/>
</dbReference>
<evidence type="ECO:0000256" key="5">
    <source>
        <dbReference type="ARBA" id="ARBA00022759"/>
    </source>
</evidence>
<dbReference type="SUPFAM" id="SSF56672">
    <property type="entry name" value="DNA/RNA polymerases"/>
    <property type="match status" value="1"/>
</dbReference>
<sequence length="621" mass="72445">MSVRLADMSFQYPIGIAENMLVEVGKFTFPIDFVILEMEEDSKVTLILGRPFLHTSDAVIRVKQKKLNLGIGTEQIIFNIDSLMKHSYSNDDTCFSINVIDEILEEDFDALLDKEEPPFKKITVHTDYKIKTSLEEPPTNLKLKPLPDNLEYIFLEEPSFLPLLEDKKPVVQKQRRLNLNMQEVVKKEIVKLLDTDIIYPIPDSPWVSPIHFVPKKRGITVVTNENDELVPTRTVTCWRVCIDYYKLNEATEKDHFLLPFMDQILERLARNKYFCFLDGFLGYFQIPIDPNNQEKTTFTCPFGTYVYRRMPFGLCNAPATFQRCMLVIFDDMIEESIEVFMDDFSVFGKSFETYLNNLDKMLQRCKDAHLILNWEKYHFMVKEGIVLGHKVSSAGLEVDKAKIDVISKLPPPAHIKGAVLGQKDSKNFHPIYFASKTLNPAQQKYTVTEKELMAVLFAFEKFRSYYILSKTIIHTDHLALRHLFKKQDAKPRLIRWILLLQEFDIEIKDRKGTENVAADHFSQIENDKLSDVSEVDDNFLEETLMEINTKDEPWLADFANYLVDDIITKGMTYQQKNKFFSDLKHYFWEDPYFFKVCSDGNLVALELVLDHHLLYRSEVNL</sequence>
<feature type="domain" description="Reverse transcriptase" evidence="8">
    <location>
        <begin position="236"/>
        <end position="390"/>
    </location>
</feature>
<dbReference type="CDD" id="cd09274">
    <property type="entry name" value="RNase_HI_RT_Ty3"/>
    <property type="match status" value="1"/>
</dbReference>
<evidence type="ECO:0000259" key="8">
    <source>
        <dbReference type="Pfam" id="PF00078"/>
    </source>
</evidence>
<protein>
    <recommendedName>
        <fullName evidence="1">RNA-directed DNA polymerase</fullName>
        <ecNumber evidence="1">2.7.7.49</ecNumber>
    </recommendedName>
</protein>
<feature type="domain" description="Reverse transcriptase RNase H-like" evidence="9">
    <location>
        <begin position="416"/>
        <end position="503"/>
    </location>
</feature>
<reference evidence="10" key="1">
    <citation type="journal article" date="2019" name="Sci. Rep.">
        <title>Draft genome of Tanacetum cinerariifolium, the natural source of mosquito coil.</title>
        <authorList>
            <person name="Yamashiro T."/>
            <person name="Shiraishi A."/>
            <person name="Satake H."/>
            <person name="Nakayama K."/>
        </authorList>
    </citation>
    <scope>NUCLEOTIDE SEQUENCE</scope>
</reference>
<keyword evidence="3" id="KW-0548">Nucleotidyltransferase</keyword>
<dbReference type="InterPro" id="IPR043502">
    <property type="entry name" value="DNA/RNA_pol_sf"/>
</dbReference>
<dbReference type="Gene3D" id="2.40.70.10">
    <property type="entry name" value="Acid Proteases"/>
    <property type="match status" value="1"/>
</dbReference>
<keyword evidence="6" id="KW-0378">Hydrolase</keyword>